<feature type="domain" description="GGDEF" evidence="1">
    <location>
        <begin position="1"/>
        <end position="89"/>
    </location>
</feature>
<gene>
    <name evidence="3" type="ORF">BOO71_0012556</name>
</gene>
<dbReference type="SUPFAM" id="SSF55073">
    <property type="entry name" value="Nucleotide cyclase"/>
    <property type="match status" value="1"/>
</dbReference>
<dbReference type="Proteomes" id="UP000186607">
    <property type="component" value="Unassembled WGS sequence"/>
</dbReference>
<evidence type="ECO:0000313" key="3">
    <source>
        <dbReference type="EMBL" id="OLV16236.1"/>
    </source>
</evidence>
<accession>A0A1U7NTJ5</accession>
<proteinExistence type="predicted"/>
<comment type="caution">
    <text evidence="3">The sequence shown here is derived from an EMBL/GenBank/DDBJ whole genome shotgun (WGS) entry which is preliminary data.</text>
</comment>
<name>A0A1U7NTJ5_9DEIO</name>
<dbReference type="PANTHER" id="PTHR45228:SF8">
    <property type="entry name" value="TWO-COMPONENT RESPONSE REGULATOR-RELATED"/>
    <property type="match status" value="1"/>
</dbReference>
<dbReference type="EMBL" id="MSTI01000151">
    <property type="protein sequence ID" value="OLV16236.1"/>
    <property type="molecule type" value="Genomic_DNA"/>
</dbReference>
<protein>
    <submittedName>
        <fullName evidence="3">Response regulator</fullName>
    </submittedName>
</protein>
<dbReference type="PANTHER" id="PTHR45228">
    <property type="entry name" value="CYCLIC DI-GMP PHOSPHODIESTERASE TM_0186-RELATED"/>
    <property type="match status" value="1"/>
</dbReference>
<dbReference type="InterPro" id="IPR003607">
    <property type="entry name" value="HD/PDEase_dom"/>
</dbReference>
<dbReference type="InterPro" id="IPR029787">
    <property type="entry name" value="Nucleotide_cyclase"/>
</dbReference>
<dbReference type="PROSITE" id="PS50887">
    <property type="entry name" value="GGDEF"/>
    <property type="match status" value="1"/>
</dbReference>
<dbReference type="InterPro" id="IPR037522">
    <property type="entry name" value="HD_GYP_dom"/>
</dbReference>
<dbReference type="PROSITE" id="PS51832">
    <property type="entry name" value="HD_GYP"/>
    <property type="match status" value="1"/>
</dbReference>
<dbReference type="SUPFAM" id="SSF109604">
    <property type="entry name" value="HD-domain/PDEase-like"/>
    <property type="match status" value="1"/>
</dbReference>
<sequence length="438" mass="47553">MLPANAVVARWHGDDFVAVVPGVTFDMLDETLCRLQDTLSRKKTGEPVMVYGLAPFTGPAGFEAALALADHELYFARSAGEGPVQAAGEDRGLFELSRQLELLETPEDIIGCGLRQVRQLLQFEVAGYYLLDGADAQAVYLDHDPSLKLPEALGLSQPIPLNGLAQRTLETRRTQISVDYQQDPAAPPWTHLKARSVIMTPVIPVDTVTGLLALAQISRQRALPLLPQRVLEQAALRLGYALELQGAVQEVRRTLEGGMLGLGAALEARDLETRGHTARVVHLSSALGQALNLNPQALDQLRQGAYLHDIGKLSIPDRILLKAGPLTPEERSVMQSHVIRGADIAGSMPILSPDTLAVIRSHHERWDGAGYPDGLRGAEIALLARIFAVTDVYDALTSERPYKLAWTVQAARREIAAQAGRQFDPQVVAAFLTLPDSP</sequence>
<dbReference type="SUPFAM" id="SSF55781">
    <property type="entry name" value="GAF domain-like"/>
    <property type="match status" value="1"/>
</dbReference>
<keyword evidence="4" id="KW-1185">Reference proteome</keyword>
<dbReference type="InterPro" id="IPR052020">
    <property type="entry name" value="Cyclic_di-GMP/3'3'-cGAMP_PDE"/>
</dbReference>
<dbReference type="InterPro" id="IPR043128">
    <property type="entry name" value="Rev_trsase/Diguanyl_cyclase"/>
</dbReference>
<dbReference type="CDD" id="cd00077">
    <property type="entry name" value="HDc"/>
    <property type="match status" value="1"/>
</dbReference>
<organism evidence="3 4">
    <name type="scientific">Deinococcus marmoris</name>
    <dbReference type="NCBI Taxonomy" id="249408"/>
    <lineage>
        <taxon>Bacteria</taxon>
        <taxon>Thermotogati</taxon>
        <taxon>Deinococcota</taxon>
        <taxon>Deinococci</taxon>
        <taxon>Deinococcales</taxon>
        <taxon>Deinococcaceae</taxon>
        <taxon>Deinococcus</taxon>
    </lineage>
</organism>
<dbReference type="Pfam" id="PF13487">
    <property type="entry name" value="HD_5"/>
    <property type="match status" value="1"/>
</dbReference>
<dbReference type="Gene3D" id="3.30.70.270">
    <property type="match status" value="1"/>
</dbReference>
<evidence type="ECO:0000313" key="4">
    <source>
        <dbReference type="Proteomes" id="UP000186607"/>
    </source>
</evidence>
<dbReference type="InterPro" id="IPR003018">
    <property type="entry name" value="GAF"/>
</dbReference>
<dbReference type="STRING" id="249408.BOO71_0012556"/>
<reference evidence="3 4" key="1">
    <citation type="submission" date="2017-01" db="EMBL/GenBank/DDBJ databases">
        <title>Genome Analysis of Deinococcus marmoris KOPRI26562.</title>
        <authorList>
            <person name="Kim J.H."/>
            <person name="Oh H.-M."/>
        </authorList>
    </citation>
    <scope>NUCLEOTIDE SEQUENCE [LARGE SCALE GENOMIC DNA]</scope>
    <source>
        <strain evidence="3 4">KOPRI26562</strain>
    </source>
</reference>
<evidence type="ECO:0000259" key="1">
    <source>
        <dbReference type="PROSITE" id="PS50887"/>
    </source>
</evidence>
<feature type="domain" description="HD-GYP" evidence="2">
    <location>
        <begin position="251"/>
        <end position="438"/>
    </location>
</feature>
<dbReference type="InterPro" id="IPR006675">
    <property type="entry name" value="HDIG_dom"/>
</dbReference>
<evidence type="ECO:0000259" key="2">
    <source>
        <dbReference type="PROSITE" id="PS51832"/>
    </source>
</evidence>
<dbReference type="InterPro" id="IPR000160">
    <property type="entry name" value="GGDEF_dom"/>
</dbReference>
<dbReference type="Gene3D" id="3.30.450.40">
    <property type="match status" value="1"/>
</dbReference>
<dbReference type="Gene3D" id="1.10.3210.10">
    <property type="entry name" value="Hypothetical protein af1432"/>
    <property type="match status" value="1"/>
</dbReference>
<dbReference type="SMART" id="SM00065">
    <property type="entry name" value="GAF"/>
    <property type="match status" value="1"/>
</dbReference>
<dbReference type="NCBIfam" id="TIGR00277">
    <property type="entry name" value="HDIG"/>
    <property type="match status" value="1"/>
</dbReference>
<dbReference type="InterPro" id="IPR029016">
    <property type="entry name" value="GAF-like_dom_sf"/>
</dbReference>
<dbReference type="SMART" id="SM00471">
    <property type="entry name" value="HDc"/>
    <property type="match status" value="1"/>
</dbReference>
<dbReference type="AlphaFoldDB" id="A0A1U7NTJ5"/>